<feature type="transmembrane region" description="Helical" evidence="2">
    <location>
        <begin position="78"/>
        <end position="100"/>
    </location>
</feature>
<feature type="compositionally biased region" description="Polar residues" evidence="1">
    <location>
        <begin position="494"/>
        <end position="511"/>
    </location>
</feature>
<dbReference type="EMBL" id="HBJB01002596">
    <property type="protein sequence ID" value="CAE0842794.1"/>
    <property type="molecule type" value="Transcribed_RNA"/>
</dbReference>
<dbReference type="Gene3D" id="1.10.472.10">
    <property type="entry name" value="Cyclin-like"/>
    <property type="match status" value="1"/>
</dbReference>
<evidence type="ECO:0008006" key="4">
    <source>
        <dbReference type="Google" id="ProtNLM"/>
    </source>
</evidence>
<keyword evidence="2" id="KW-1133">Transmembrane helix</keyword>
<protein>
    <recommendedName>
        <fullName evidence="4">Cyclin N-terminal domain-containing protein</fullName>
    </recommendedName>
</protein>
<dbReference type="AlphaFoldDB" id="A0A7S4LQ22"/>
<organism evidence="3">
    <name type="scientific">Oxyrrhis marina</name>
    <name type="common">Dinoflagellate</name>
    <dbReference type="NCBI Taxonomy" id="2969"/>
    <lineage>
        <taxon>Eukaryota</taxon>
        <taxon>Sar</taxon>
        <taxon>Alveolata</taxon>
        <taxon>Dinophyceae</taxon>
        <taxon>Oxyrrhinales</taxon>
        <taxon>Oxyrrhinaceae</taxon>
        <taxon>Oxyrrhis</taxon>
    </lineage>
</organism>
<dbReference type="GO" id="GO:0019901">
    <property type="term" value="F:protein kinase binding"/>
    <property type="evidence" value="ECO:0007669"/>
    <property type="project" value="InterPro"/>
</dbReference>
<proteinExistence type="predicted"/>
<keyword evidence="2" id="KW-0812">Transmembrane</keyword>
<sequence>MTNQPTRRFSALQQRLLCAAIHFFHRHIRSDNNVPQRMKDNPIFALFEEPQYHQNKPDLHPIFHQSVQDASPLHICSFVLSILHQGIFSVSAFIISVIYLSRFKEATHVSLHALTWRPLFLTALLVADKMWEDKPVRNGSLAKLFPVLTNSELNCFENRFLKEVQFKVLIKPDLFCAFCEKLLTEDVHPEILKCVVDSEYAATLGGDVGPVRPQVPSRPPVPAAVVTARGQARTSPEQAHRSNGPRSASAARVCGARQNVPTAVAQPQGCEPVRSQSAGPTTHKRLSEGSRVSASAVEQGSEHHGPSPSLARGADVGAAVAPVAPHEQQRDACADERAILRQSSEQRQAQRREQPTRAMAGGYTPQRLSGPSASTTTTTPRSVGGRPEVQECRPPSRPMTTLGRSLSPTHGCPVQVPGSTTPGAPCLSRSNPRNASPGVPLGQPTRPLSAPRSTGRVAVACTVPAQQSYAFPSGVVHTAPAPYYRTSSGVPYQAGVQRTSSPAVHTATSRGRSPAAPGSTGPGNRAARPTTPVFAKAKSIARPSVGVW</sequence>
<feature type="compositionally biased region" description="Basic and acidic residues" evidence="1">
    <location>
        <begin position="327"/>
        <end position="339"/>
    </location>
</feature>
<evidence type="ECO:0000256" key="1">
    <source>
        <dbReference type="SAM" id="MobiDB-lite"/>
    </source>
</evidence>
<reference evidence="3" key="1">
    <citation type="submission" date="2021-01" db="EMBL/GenBank/DDBJ databases">
        <authorList>
            <person name="Corre E."/>
            <person name="Pelletier E."/>
            <person name="Niang G."/>
            <person name="Scheremetjew M."/>
            <person name="Finn R."/>
            <person name="Kale V."/>
            <person name="Holt S."/>
            <person name="Cochrane G."/>
            <person name="Meng A."/>
            <person name="Brown T."/>
            <person name="Cohen L."/>
        </authorList>
    </citation>
    <scope>NUCLEOTIDE SEQUENCE</scope>
    <source>
        <strain evidence="3">LB1974</strain>
    </source>
</reference>
<feature type="region of interest" description="Disordered" evidence="1">
    <location>
        <begin position="494"/>
        <end position="531"/>
    </location>
</feature>
<dbReference type="Pfam" id="PF08613">
    <property type="entry name" value="Cyclin"/>
    <property type="match status" value="1"/>
</dbReference>
<accession>A0A7S4LQ22</accession>
<dbReference type="InterPro" id="IPR036915">
    <property type="entry name" value="Cyclin-like_sf"/>
</dbReference>
<gene>
    <name evidence="3" type="ORF">OMAR00294_LOCUS2125</name>
</gene>
<dbReference type="InterPro" id="IPR013922">
    <property type="entry name" value="Cyclin_PHO80-like"/>
</dbReference>
<keyword evidence="2" id="KW-0472">Membrane</keyword>
<feature type="compositionally biased region" description="Polar residues" evidence="1">
    <location>
        <begin position="417"/>
        <end position="434"/>
    </location>
</feature>
<feature type="region of interest" description="Disordered" evidence="1">
    <location>
        <begin position="211"/>
        <end position="451"/>
    </location>
</feature>
<dbReference type="CDD" id="cd20540">
    <property type="entry name" value="CYCLIN_CCNY_like"/>
    <property type="match status" value="1"/>
</dbReference>
<name>A0A7S4LQ22_OXYMA</name>
<dbReference type="PANTHER" id="PTHR15615:SF108">
    <property type="entry name" value="PROTEIN CNPPD1"/>
    <property type="match status" value="1"/>
</dbReference>
<evidence type="ECO:0000256" key="2">
    <source>
        <dbReference type="SAM" id="Phobius"/>
    </source>
</evidence>
<feature type="compositionally biased region" description="Low complexity" evidence="1">
    <location>
        <begin position="311"/>
        <end position="325"/>
    </location>
</feature>
<feature type="compositionally biased region" description="Polar residues" evidence="1">
    <location>
        <begin position="398"/>
        <end position="408"/>
    </location>
</feature>
<evidence type="ECO:0000313" key="3">
    <source>
        <dbReference type="EMBL" id="CAE0842794.1"/>
    </source>
</evidence>
<dbReference type="SUPFAM" id="SSF47954">
    <property type="entry name" value="Cyclin-like"/>
    <property type="match status" value="1"/>
</dbReference>
<dbReference type="PANTHER" id="PTHR15615">
    <property type="match status" value="1"/>
</dbReference>